<evidence type="ECO:0000313" key="2">
    <source>
        <dbReference type="Proteomes" id="UP000063308"/>
    </source>
</evidence>
<protein>
    <submittedName>
        <fullName evidence="1">Uncharacterized protein</fullName>
    </submittedName>
</protein>
<dbReference type="Proteomes" id="UP000063308">
    <property type="component" value="Chromosome"/>
</dbReference>
<dbReference type="EMBL" id="AP014685">
    <property type="protein sequence ID" value="BAR61613.1"/>
    <property type="molecule type" value="Genomic_DNA"/>
</dbReference>
<gene>
    <name evidence="1" type="ORF">NK6_8464</name>
</gene>
<proteinExistence type="predicted"/>
<sequence>MATALQRARLAARLAAFLATQRARNCFAARKVRGATT</sequence>
<dbReference type="AlphaFoldDB" id="A0A0E4BWD0"/>
<evidence type="ECO:0000313" key="1">
    <source>
        <dbReference type="EMBL" id="BAR61613.1"/>
    </source>
</evidence>
<organism evidence="1 2">
    <name type="scientific">Bradyrhizobium diazoefficiens</name>
    <dbReference type="NCBI Taxonomy" id="1355477"/>
    <lineage>
        <taxon>Bacteria</taxon>
        <taxon>Pseudomonadati</taxon>
        <taxon>Pseudomonadota</taxon>
        <taxon>Alphaproteobacteria</taxon>
        <taxon>Hyphomicrobiales</taxon>
        <taxon>Nitrobacteraceae</taxon>
        <taxon>Bradyrhizobium</taxon>
    </lineage>
</organism>
<name>A0A0E4BWD0_9BRAD</name>
<accession>A0A0E4BWD0</accession>
<reference evidence="1 2" key="1">
    <citation type="submission" date="2014-11" db="EMBL/GenBank/DDBJ databases">
        <title>Symbiosis island explosion on the genome of extra-slow-growing strains of soybean bradyrhizobia with massive insertion sequences.</title>
        <authorList>
            <person name="Iida T."/>
            <person name="Minamisawa K."/>
        </authorList>
    </citation>
    <scope>NUCLEOTIDE SEQUENCE [LARGE SCALE GENOMIC DNA]</scope>
    <source>
        <strain evidence="1 2">NK6</strain>
    </source>
</reference>